<proteinExistence type="predicted"/>
<gene>
    <name evidence="1" type="ORF">QNH24_16095</name>
</gene>
<name>A0AAX3WPU6_9BACI</name>
<dbReference type="RefSeq" id="WP_283868570.1">
    <property type="nucleotide sequence ID" value="NZ_CP126101.1"/>
</dbReference>
<dbReference type="AlphaFoldDB" id="A0AAX3WPU6"/>
<evidence type="ECO:0000313" key="1">
    <source>
        <dbReference type="EMBL" id="WHY49847.1"/>
    </source>
</evidence>
<evidence type="ECO:0000313" key="2">
    <source>
        <dbReference type="Proteomes" id="UP001178322"/>
    </source>
</evidence>
<dbReference type="Proteomes" id="UP001178322">
    <property type="component" value="Chromosome"/>
</dbReference>
<sequence>MQIYYSNDNGEHCVYIDEGERQHRIFLPKDVATLDARYFAQSEAATYVIEQLLKGGD</sequence>
<evidence type="ECO:0008006" key="3">
    <source>
        <dbReference type="Google" id="ProtNLM"/>
    </source>
</evidence>
<protein>
    <recommendedName>
        <fullName evidence="3">AbrB family transcriptional regulator</fullName>
    </recommendedName>
</protein>
<organism evidence="1 2">
    <name type="scientific">Lysinibacillus pakistanensis</name>
    <dbReference type="NCBI Taxonomy" id="759811"/>
    <lineage>
        <taxon>Bacteria</taxon>
        <taxon>Bacillati</taxon>
        <taxon>Bacillota</taxon>
        <taxon>Bacilli</taxon>
        <taxon>Bacillales</taxon>
        <taxon>Bacillaceae</taxon>
        <taxon>Lysinibacillus</taxon>
    </lineage>
</organism>
<dbReference type="EMBL" id="CP126101">
    <property type="protein sequence ID" value="WHY49847.1"/>
    <property type="molecule type" value="Genomic_DNA"/>
</dbReference>
<accession>A0AAX3WPU6</accession>
<reference evidence="1" key="1">
    <citation type="submission" date="2023-05" db="EMBL/GenBank/DDBJ databases">
        <title>Comparative genomics of Bacillaceae isolates and their secondary metabolite potential.</title>
        <authorList>
            <person name="Song L."/>
            <person name="Nielsen L.J."/>
            <person name="Mohite O."/>
            <person name="Xu X."/>
            <person name="Weber T."/>
            <person name="Kovacs A.T."/>
        </authorList>
    </citation>
    <scope>NUCLEOTIDE SEQUENCE</scope>
    <source>
        <strain evidence="1">LY1</strain>
    </source>
</reference>